<feature type="region of interest" description="Disordered" evidence="1">
    <location>
        <begin position="988"/>
        <end position="1056"/>
    </location>
</feature>
<dbReference type="STRING" id="686832.A0A0C3CMV1"/>
<feature type="compositionally biased region" description="Acidic residues" evidence="1">
    <location>
        <begin position="809"/>
        <end position="827"/>
    </location>
</feature>
<feature type="compositionally biased region" description="Polar residues" evidence="1">
    <location>
        <begin position="870"/>
        <end position="880"/>
    </location>
</feature>
<feature type="compositionally biased region" description="Basic and acidic residues" evidence="1">
    <location>
        <begin position="1026"/>
        <end position="1039"/>
    </location>
</feature>
<feature type="compositionally biased region" description="Low complexity" evidence="1">
    <location>
        <begin position="1165"/>
        <end position="1196"/>
    </location>
</feature>
<feature type="compositionally biased region" description="Basic and acidic residues" evidence="1">
    <location>
        <begin position="909"/>
        <end position="928"/>
    </location>
</feature>
<dbReference type="InterPro" id="IPR039767">
    <property type="entry name" value="RALBP1"/>
</dbReference>
<dbReference type="SMART" id="SM00324">
    <property type="entry name" value="RhoGAP"/>
    <property type="match status" value="1"/>
</dbReference>
<feature type="compositionally biased region" description="Basic residues" evidence="1">
    <location>
        <begin position="929"/>
        <end position="944"/>
    </location>
</feature>
<dbReference type="GO" id="GO:0031267">
    <property type="term" value="F:small GTPase binding"/>
    <property type="evidence" value="ECO:0007669"/>
    <property type="project" value="InterPro"/>
</dbReference>
<evidence type="ECO:0000313" key="3">
    <source>
        <dbReference type="EMBL" id="KIM45454.1"/>
    </source>
</evidence>
<feature type="compositionally biased region" description="Pro residues" evidence="1">
    <location>
        <begin position="988"/>
        <end position="1003"/>
    </location>
</feature>
<feature type="compositionally biased region" description="Low complexity" evidence="1">
    <location>
        <begin position="188"/>
        <end position="206"/>
    </location>
</feature>
<reference evidence="3 4" key="1">
    <citation type="submission" date="2014-04" db="EMBL/GenBank/DDBJ databases">
        <authorList>
            <consortium name="DOE Joint Genome Institute"/>
            <person name="Kuo A."/>
            <person name="Gay G."/>
            <person name="Dore J."/>
            <person name="Kohler A."/>
            <person name="Nagy L.G."/>
            <person name="Floudas D."/>
            <person name="Copeland A."/>
            <person name="Barry K.W."/>
            <person name="Cichocki N."/>
            <person name="Veneault-Fourrey C."/>
            <person name="LaButti K."/>
            <person name="Lindquist E.A."/>
            <person name="Lipzen A."/>
            <person name="Lundell T."/>
            <person name="Morin E."/>
            <person name="Murat C."/>
            <person name="Sun H."/>
            <person name="Tunlid A."/>
            <person name="Henrissat B."/>
            <person name="Grigoriev I.V."/>
            <person name="Hibbett D.S."/>
            <person name="Martin F."/>
            <person name="Nordberg H.P."/>
            <person name="Cantor M.N."/>
            <person name="Hua S.X."/>
        </authorList>
    </citation>
    <scope>NUCLEOTIDE SEQUENCE [LARGE SCALE GENOMIC DNA]</scope>
    <source>
        <strain evidence="4">h7</strain>
    </source>
</reference>
<sequence>MDKENSNSKENWRKSDSTNSHHTIRPGGGAAKSSRPVSWAESFQSTHTVVQTSNRRLSALIGDADFGMPEAEEDDDDNRSDSISHPPDHSTVHRRSTSQGIPVGTQPFPLPPPPPPSAPATTLKYPSHSISEGFPINPINYRPLPLTTPSASQPQPRAKNLYISPPVSTTQQDRGQTAFSQQQHYHHPSSTFYSSPPPISSTSSASASFRQTAISMTSGGIGPAAAGLAKRAVEKMSMGKKWAMGMGMSSSNSGASGSGYASSASGSSSHTGSTGGGPSSVTSAHTDYSNMSGGGHKPHHHHHHLGGHHRRTPGPGSGATSGGSISSSSIASLSEASSSDPFADSSGPMLGRKLRGGLFSKNGVKVEGGGVVFGRSLAVGVRETGVLVGKAPGSQQVEEQQHTKEGLVRELEERMLPAVVVRCAQHILLWGVQEEGLFRVSGRPTHVARLRTEFDSGADYDMTESTPGDLDPHAVASVFKAYLRELPEPILTHKLSPLFDSAVNKETTINADALFGGGINSSSGGGMRLGARPGLPTNGPKSGFIGIRKPPSLSTLAMPTFTAIPPPSSALILSIRTLISQLPQENRDLLRTVVELIRATAGRSKETKMPLSNLLLVFCPSLNMTPPLLKVLCEAEGIWGGVYGVEGGDLGDEKKKEEEEEEVGVGSVIDIRRQTMPARSPVTDRGGFFGDGPGAAAAVYTTPTRTEMRMREEESAESLRSGRASLDTTDNNPSSDYHASAEEEEEEEGLELEESIYGGDDDAQYEMLGEVAPRRRTRMQGGVVERREEVPTVYLDCSSSSASSSLSCQEEEEEGEEEEEQEEEDDLAGSMVSSEMDALTPYMQQRSSSSSRAPVSATPGTGAARDDDGSISSGNYSMHASSPPPLLSSSSDSVATPISSGNPSFSHLPLEHHGQHQNQQKDLDEQEHHHHHHPHHHHSHSHSSQRHEGGGLDIVDMMSPELRPRLPPSQQTGKTRLVISNPIPIPVQFPTTIPPPAPVPPSTPQQATALKRRSIPMLSLPNFSSMKDKDKEKEKERDPSPTPSPMGSPRSLGVGLGAGVAENLKSLNNRSKKPSLKLLFSKRSASSLTMSGGGGVPGGGGERDRSNSIGGGMPFISAPIPQAAHGSVVSLSLSPKWSPKNQQQQQQHSHHQHQHQHHHRTQPRSVSDSHSHSNSSSSSSGGSSNSNSAVSTPVSAVTAPQSQASLHSLPPVLDTPIEGASFGFDLGFDMGLTSTPATTASTDAAPSHQYHHTTSNNSRSQQQMNLPVIHPLSITHIKPGGNAGNYVRPHASTSNLSIASTASSNHLSLFGDDDDDGVGVDDDDEGGLGGWTQSVLLAADVDVELAAGAANSKKASS</sequence>
<feature type="compositionally biased region" description="Polar residues" evidence="1">
    <location>
        <begin position="41"/>
        <end position="56"/>
    </location>
</feature>
<feature type="compositionally biased region" description="Pro residues" evidence="1">
    <location>
        <begin position="108"/>
        <end position="118"/>
    </location>
</feature>
<feature type="region of interest" description="Disordered" evidence="1">
    <location>
        <begin position="250"/>
        <end position="348"/>
    </location>
</feature>
<gene>
    <name evidence="3" type="ORF">M413DRAFT_340940</name>
</gene>
<dbReference type="InterPro" id="IPR008936">
    <property type="entry name" value="Rho_GTPase_activation_prot"/>
</dbReference>
<dbReference type="Proteomes" id="UP000053424">
    <property type="component" value="Unassembled WGS sequence"/>
</dbReference>
<dbReference type="PROSITE" id="PS50238">
    <property type="entry name" value="RHOGAP"/>
    <property type="match status" value="1"/>
</dbReference>
<feature type="compositionally biased region" description="Polar residues" evidence="1">
    <location>
        <begin position="1252"/>
        <end position="1262"/>
    </location>
</feature>
<feature type="compositionally biased region" description="Basic and acidic residues" evidence="1">
    <location>
        <begin position="79"/>
        <end position="91"/>
    </location>
</feature>
<feature type="compositionally biased region" description="Polar residues" evidence="1">
    <location>
        <begin position="166"/>
        <end position="183"/>
    </location>
</feature>
<feature type="region of interest" description="Disordered" evidence="1">
    <location>
        <begin position="790"/>
        <end position="955"/>
    </location>
</feature>
<name>A0A0C3CMV1_HEBCY</name>
<evidence type="ECO:0000259" key="2">
    <source>
        <dbReference type="PROSITE" id="PS50238"/>
    </source>
</evidence>
<feature type="region of interest" description="Disordered" evidence="1">
    <location>
        <begin position="700"/>
        <end position="762"/>
    </location>
</feature>
<feature type="compositionally biased region" description="Polar residues" evidence="1">
    <location>
        <begin position="1131"/>
        <end position="1141"/>
    </location>
</feature>
<reference evidence="4" key="2">
    <citation type="submission" date="2015-01" db="EMBL/GenBank/DDBJ databases">
        <title>Evolutionary Origins and Diversification of the Mycorrhizal Mutualists.</title>
        <authorList>
            <consortium name="DOE Joint Genome Institute"/>
            <consortium name="Mycorrhizal Genomics Consortium"/>
            <person name="Kohler A."/>
            <person name="Kuo A."/>
            <person name="Nagy L.G."/>
            <person name="Floudas D."/>
            <person name="Copeland A."/>
            <person name="Barry K.W."/>
            <person name="Cichocki N."/>
            <person name="Veneault-Fourrey C."/>
            <person name="LaButti K."/>
            <person name="Lindquist E.A."/>
            <person name="Lipzen A."/>
            <person name="Lundell T."/>
            <person name="Morin E."/>
            <person name="Murat C."/>
            <person name="Riley R."/>
            <person name="Ohm R."/>
            <person name="Sun H."/>
            <person name="Tunlid A."/>
            <person name="Henrissat B."/>
            <person name="Grigoriev I.V."/>
            <person name="Hibbett D.S."/>
            <person name="Martin F."/>
        </authorList>
    </citation>
    <scope>NUCLEOTIDE SEQUENCE [LARGE SCALE GENOMIC DNA]</scope>
    <source>
        <strain evidence="4">h7</strain>
    </source>
</reference>
<feature type="compositionally biased region" description="Basic residues" evidence="1">
    <location>
        <begin position="1148"/>
        <end position="1162"/>
    </location>
</feature>
<dbReference type="GO" id="GO:0007264">
    <property type="term" value="P:small GTPase-mediated signal transduction"/>
    <property type="evidence" value="ECO:0007669"/>
    <property type="project" value="InterPro"/>
</dbReference>
<feature type="compositionally biased region" description="Low complexity" evidence="1">
    <location>
        <begin position="797"/>
        <end position="808"/>
    </location>
</feature>
<feature type="compositionally biased region" description="Polar residues" evidence="1">
    <location>
        <begin position="894"/>
        <end position="905"/>
    </location>
</feature>
<dbReference type="OrthoDB" id="185175at2759"/>
<feature type="compositionally biased region" description="Basic residues" evidence="1">
    <location>
        <begin position="296"/>
        <end position="312"/>
    </location>
</feature>
<dbReference type="PANTHER" id="PTHR12783:SF5">
    <property type="entry name" value="RALA-BINDING PROTEIN 1"/>
    <property type="match status" value="1"/>
</dbReference>
<feature type="compositionally biased region" description="Low complexity" evidence="1">
    <location>
        <begin position="250"/>
        <end position="272"/>
    </location>
</feature>
<protein>
    <recommendedName>
        <fullName evidence="2">Rho-GAP domain-containing protein</fullName>
    </recommendedName>
</protein>
<dbReference type="Gene3D" id="1.10.555.10">
    <property type="entry name" value="Rho GTPase activation protein"/>
    <property type="match status" value="1"/>
</dbReference>
<feature type="compositionally biased region" description="Low complexity" evidence="1">
    <location>
        <begin position="322"/>
        <end position="339"/>
    </location>
</feature>
<feature type="region of interest" description="Disordered" evidence="1">
    <location>
        <begin position="1"/>
        <end position="129"/>
    </location>
</feature>
<feature type="domain" description="Rho-GAP" evidence="2">
    <location>
        <begin position="409"/>
        <end position="676"/>
    </location>
</feature>
<feature type="region of interest" description="Disordered" evidence="1">
    <location>
        <begin position="1131"/>
        <end position="1196"/>
    </location>
</feature>
<organism evidence="3 4">
    <name type="scientific">Hebeloma cylindrosporum</name>
    <dbReference type="NCBI Taxonomy" id="76867"/>
    <lineage>
        <taxon>Eukaryota</taxon>
        <taxon>Fungi</taxon>
        <taxon>Dikarya</taxon>
        <taxon>Basidiomycota</taxon>
        <taxon>Agaricomycotina</taxon>
        <taxon>Agaricomycetes</taxon>
        <taxon>Agaricomycetidae</taxon>
        <taxon>Agaricales</taxon>
        <taxon>Agaricineae</taxon>
        <taxon>Hymenogastraceae</taxon>
        <taxon>Hebeloma</taxon>
    </lineage>
</organism>
<feature type="compositionally biased region" description="Low complexity" evidence="1">
    <location>
        <begin position="1237"/>
        <end position="1247"/>
    </location>
</feature>
<feature type="compositionally biased region" description="Gly residues" evidence="1">
    <location>
        <begin position="1091"/>
        <end position="1100"/>
    </location>
</feature>
<feature type="region of interest" description="Disordered" evidence="1">
    <location>
        <begin position="1085"/>
        <end position="1118"/>
    </location>
</feature>
<evidence type="ECO:0000256" key="1">
    <source>
        <dbReference type="SAM" id="MobiDB-lite"/>
    </source>
</evidence>
<dbReference type="SUPFAM" id="SSF48350">
    <property type="entry name" value="GTPase activation domain, GAP"/>
    <property type="match status" value="1"/>
</dbReference>
<feature type="compositionally biased region" description="Basic and acidic residues" evidence="1">
    <location>
        <begin position="1"/>
        <end position="16"/>
    </location>
</feature>
<feature type="compositionally biased region" description="Acidic residues" evidence="1">
    <location>
        <begin position="742"/>
        <end position="762"/>
    </location>
</feature>
<evidence type="ECO:0000313" key="4">
    <source>
        <dbReference type="Proteomes" id="UP000053424"/>
    </source>
</evidence>
<dbReference type="PANTHER" id="PTHR12783">
    <property type="entry name" value="RALA BINDING PROTEIN 1 RALBP1"/>
    <property type="match status" value="1"/>
</dbReference>
<feature type="compositionally biased region" description="Polar residues" evidence="1">
    <location>
        <begin position="727"/>
        <end position="737"/>
    </location>
</feature>
<accession>A0A0C3CMV1</accession>
<dbReference type="GO" id="GO:0005096">
    <property type="term" value="F:GTPase activator activity"/>
    <property type="evidence" value="ECO:0007669"/>
    <property type="project" value="InterPro"/>
</dbReference>
<proteinExistence type="predicted"/>
<dbReference type="InterPro" id="IPR000198">
    <property type="entry name" value="RhoGAP_dom"/>
</dbReference>
<feature type="region of interest" description="Disordered" evidence="1">
    <location>
        <begin position="145"/>
        <end position="206"/>
    </location>
</feature>
<keyword evidence="4" id="KW-1185">Reference proteome</keyword>
<feature type="region of interest" description="Disordered" evidence="1">
    <location>
        <begin position="1237"/>
        <end position="1262"/>
    </location>
</feature>
<dbReference type="Pfam" id="PF00620">
    <property type="entry name" value="RhoGAP"/>
    <property type="match status" value="2"/>
</dbReference>
<dbReference type="EMBL" id="KN831772">
    <property type="protein sequence ID" value="KIM45454.1"/>
    <property type="molecule type" value="Genomic_DNA"/>
</dbReference>
<dbReference type="HOGENOM" id="CLU_003512_0_0_1"/>